<dbReference type="EMBL" id="PFAY01000027">
    <property type="protein sequence ID" value="PIT92924.1"/>
    <property type="molecule type" value="Genomic_DNA"/>
</dbReference>
<evidence type="ECO:0000313" key="2">
    <source>
        <dbReference type="EMBL" id="PIT92924.1"/>
    </source>
</evidence>
<evidence type="ECO:0008006" key="4">
    <source>
        <dbReference type="Google" id="ProtNLM"/>
    </source>
</evidence>
<sequence>MKILSIIFLTIFIIFAGLNLLIIDNGHQTCLLSLFSTQECPSTNSPLAVINHQSHFFSALQNSNPLVFFTFFVIYIFFQKRTLILKETIQKVRILSQPYITILLLKLRSWLTLHFNKPDSKNLVCINN</sequence>
<reference evidence="3" key="1">
    <citation type="submission" date="2017-09" db="EMBL/GenBank/DDBJ databases">
        <title>Depth-based differentiation of microbial function through sediment-hosted aquifers and enrichment of novel symbionts in the deep terrestrial subsurface.</title>
        <authorList>
            <person name="Probst A.J."/>
            <person name="Ladd B."/>
            <person name="Jarett J.K."/>
            <person name="Geller-Mcgrath D.E."/>
            <person name="Sieber C.M.K."/>
            <person name="Emerson J.B."/>
            <person name="Anantharaman K."/>
            <person name="Thomas B.C."/>
            <person name="Malmstrom R."/>
            <person name="Stieglmeier M."/>
            <person name="Klingl A."/>
            <person name="Woyke T."/>
            <person name="Ryan C.M."/>
            <person name="Banfield J.F."/>
        </authorList>
    </citation>
    <scope>NUCLEOTIDE SEQUENCE [LARGE SCALE GENOMIC DNA]</scope>
</reference>
<keyword evidence="1" id="KW-0472">Membrane</keyword>
<evidence type="ECO:0000256" key="1">
    <source>
        <dbReference type="SAM" id="Phobius"/>
    </source>
</evidence>
<name>A0A2M6WJK8_9BACT</name>
<keyword evidence="1" id="KW-1133">Transmembrane helix</keyword>
<dbReference type="AlphaFoldDB" id="A0A2M6WJK8"/>
<feature type="transmembrane region" description="Helical" evidence="1">
    <location>
        <begin position="7"/>
        <end position="23"/>
    </location>
</feature>
<feature type="transmembrane region" description="Helical" evidence="1">
    <location>
        <begin position="56"/>
        <end position="78"/>
    </location>
</feature>
<evidence type="ECO:0000313" key="3">
    <source>
        <dbReference type="Proteomes" id="UP000229112"/>
    </source>
</evidence>
<proteinExistence type="predicted"/>
<dbReference type="Proteomes" id="UP000229112">
    <property type="component" value="Unassembled WGS sequence"/>
</dbReference>
<gene>
    <name evidence="2" type="ORF">COU06_02730</name>
</gene>
<protein>
    <recommendedName>
        <fullName evidence="4">Transmembrane protein</fullName>
    </recommendedName>
</protein>
<organism evidence="2 3">
    <name type="scientific">Candidatus Harrisonbacteria bacterium CG10_big_fil_rev_8_21_14_0_10_38_8</name>
    <dbReference type="NCBI Taxonomy" id="1974582"/>
    <lineage>
        <taxon>Bacteria</taxon>
        <taxon>Candidatus Harrisoniibacteriota</taxon>
    </lineage>
</organism>
<accession>A0A2M6WJK8</accession>
<keyword evidence="1" id="KW-0812">Transmembrane</keyword>
<comment type="caution">
    <text evidence="2">The sequence shown here is derived from an EMBL/GenBank/DDBJ whole genome shotgun (WGS) entry which is preliminary data.</text>
</comment>